<dbReference type="OrthoDB" id="3573114at2"/>
<keyword evidence="6" id="KW-1185">Reference proteome</keyword>
<dbReference type="GO" id="GO:0006950">
    <property type="term" value="P:response to stress"/>
    <property type="evidence" value="ECO:0007669"/>
    <property type="project" value="TreeGrafter"/>
</dbReference>
<feature type="domain" description="HTH marR-type" evidence="4">
    <location>
        <begin position="11"/>
        <end position="146"/>
    </location>
</feature>
<evidence type="ECO:0000256" key="1">
    <source>
        <dbReference type="ARBA" id="ARBA00023015"/>
    </source>
</evidence>
<accession>A0A239PEQ7</accession>
<name>A0A239PEQ7_9ACTN</name>
<proteinExistence type="predicted"/>
<dbReference type="Gene3D" id="1.10.10.10">
    <property type="entry name" value="Winged helix-like DNA-binding domain superfamily/Winged helix DNA-binding domain"/>
    <property type="match status" value="1"/>
</dbReference>
<dbReference type="GO" id="GO:0003700">
    <property type="term" value="F:DNA-binding transcription factor activity"/>
    <property type="evidence" value="ECO:0007669"/>
    <property type="project" value="InterPro"/>
</dbReference>
<protein>
    <submittedName>
        <fullName evidence="5">DNA-binding transcriptional regulator, MarR family</fullName>
    </submittedName>
</protein>
<dbReference type="RefSeq" id="WP_089255239.1">
    <property type="nucleotide sequence ID" value="NZ_FZPH01000023.1"/>
</dbReference>
<dbReference type="GO" id="GO:0003677">
    <property type="term" value="F:DNA binding"/>
    <property type="evidence" value="ECO:0007669"/>
    <property type="project" value="UniProtKB-KW"/>
</dbReference>
<dbReference type="InterPro" id="IPR039422">
    <property type="entry name" value="MarR/SlyA-like"/>
</dbReference>
<evidence type="ECO:0000256" key="2">
    <source>
        <dbReference type="ARBA" id="ARBA00023125"/>
    </source>
</evidence>
<sequence>MAETINRGGAVDALVDDLLALSRVLVGLTARTLAALDTDVTLPQYRMLVVLAGRGPQRPVDLATELGLHPSTITRTSDRLVRRDLVQRHHAEHDRRTIRLGLTDAGKELIGEVMRRRAAELRELIEPYGPDLDLPRAVRAVVSATGEPSEAEWWRRWSESARLGSA</sequence>
<reference evidence="5 6" key="1">
    <citation type="submission" date="2017-06" db="EMBL/GenBank/DDBJ databases">
        <authorList>
            <person name="Kim H.J."/>
            <person name="Triplett B.A."/>
        </authorList>
    </citation>
    <scope>NUCLEOTIDE SEQUENCE [LARGE SCALE GENOMIC DNA]</scope>
    <source>
        <strain evidence="5 6">CGMCC 4.5593</strain>
    </source>
</reference>
<dbReference type="SUPFAM" id="SSF46785">
    <property type="entry name" value="Winged helix' DNA-binding domain"/>
    <property type="match status" value="1"/>
</dbReference>
<dbReference type="InterPro" id="IPR036390">
    <property type="entry name" value="WH_DNA-bd_sf"/>
</dbReference>
<keyword evidence="3" id="KW-0804">Transcription</keyword>
<dbReference type="SMART" id="SM00347">
    <property type="entry name" value="HTH_MARR"/>
    <property type="match status" value="1"/>
</dbReference>
<gene>
    <name evidence="5" type="ORF">SAMN05421812_12373</name>
</gene>
<dbReference type="InterPro" id="IPR000835">
    <property type="entry name" value="HTH_MarR-typ"/>
</dbReference>
<evidence type="ECO:0000259" key="4">
    <source>
        <dbReference type="PROSITE" id="PS50995"/>
    </source>
</evidence>
<keyword evidence="1" id="KW-0805">Transcription regulation</keyword>
<dbReference type="Proteomes" id="UP000198362">
    <property type="component" value="Unassembled WGS sequence"/>
</dbReference>
<dbReference type="InterPro" id="IPR023187">
    <property type="entry name" value="Tscrpt_reg_MarR-type_CS"/>
</dbReference>
<keyword evidence="2 5" id="KW-0238">DNA-binding</keyword>
<organism evidence="5 6">
    <name type="scientific">Asanoa hainanensis</name>
    <dbReference type="NCBI Taxonomy" id="560556"/>
    <lineage>
        <taxon>Bacteria</taxon>
        <taxon>Bacillati</taxon>
        <taxon>Actinomycetota</taxon>
        <taxon>Actinomycetes</taxon>
        <taxon>Micromonosporales</taxon>
        <taxon>Micromonosporaceae</taxon>
        <taxon>Asanoa</taxon>
    </lineage>
</organism>
<evidence type="ECO:0000313" key="5">
    <source>
        <dbReference type="EMBL" id="SNT65520.1"/>
    </source>
</evidence>
<dbReference type="InterPro" id="IPR036388">
    <property type="entry name" value="WH-like_DNA-bd_sf"/>
</dbReference>
<evidence type="ECO:0000313" key="6">
    <source>
        <dbReference type="Proteomes" id="UP000198362"/>
    </source>
</evidence>
<dbReference type="PROSITE" id="PS50995">
    <property type="entry name" value="HTH_MARR_2"/>
    <property type="match status" value="1"/>
</dbReference>
<dbReference type="PANTHER" id="PTHR33164">
    <property type="entry name" value="TRANSCRIPTIONAL REGULATOR, MARR FAMILY"/>
    <property type="match status" value="1"/>
</dbReference>
<dbReference type="Pfam" id="PF01047">
    <property type="entry name" value="MarR"/>
    <property type="match status" value="1"/>
</dbReference>
<dbReference type="PROSITE" id="PS01117">
    <property type="entry name" value="HTH_MARR_1"/>
    <property type="match status" value="1"/>
</dbReference>
<evidence type="ECO:0000256" key="3">
    <source>
        <dbReference type="ARBA" id="ARBA00023163"/>
    </source>
</evidence>
<dbReference type="EMBL" id="FZPH01000023">
    <property type="protein sequence ID" value="SNT65520.1"/>
    <property type="molecule type" value="Genomic_DNA"/>
</dbReference>
<dbReference type="PANTHER" id="PTHR33164:SF94">
    <property type="entry name" value="TRANSCRIPTIONAL REGULATORY PROTEIN-RELATED"/>
    <property type="match status" value="1"/>
</dbReference>
<dbReference type="AlphaFoldDB" id="A0A239PEQ7"/>
<dbReference type="PRINTS" id="PR00598">
    <property type="entry name" value="HTHMARR"/>
</dbReference>